<evidence type="ECO:0000256" key="1">
    <source>
        <dbReference type="SAM" id="Coils"/>
    </source>
</evidence>
<keyword evidence="3" id="KW-1185">Reference proteome</keyword>
<dbReference type="RefSeq" id="WP_063501098.1">
    <property type="nucleotide sequence ID" value="NZ_CP014580.1"/>
</dbReference>
<geneLocation type="plasmid" evidence="3">
    <name>polga1</name>
</geneLocation>
<name>A0A160FX95_9BURK</name>
<keyword evidence="1" id="KW-0175">Coiled coil</keyword>
<reference evidence="2 3" key="1">
    <citation type="journal article" date="2016" name="Gene">
        <title>PacBio SMRT assembly of a complex multi-replicon genome reveals chlorocatechol degradative operon in a region of genome plasticity.</title>
        <authorList>
            <person name="Ricker N."/>
            <person name="Shen S.Y."/>
            <person name="Goordial J."/>
            <person name="Jin S."/>
            <person name="Fulthorpe R.R."/>
        </authorList>
    </citation>
    <scope>NUCLEOTIDE SEQUENCE [LARGE SCALE GENOMIC DNA]</scope>
    <source>
        <strain evidence="2 3">OLGA172</strain>
        <plasmid evidence="3">polga1</plasmid>
    </source>
</reference>
<evidence type="ECO:0000313" key="3">
    <source>
        <dbReference type="Proteomes" id="UP000076852"/>
    </source>
</evidence>
<dbReference type="KEGG" id="buz:AYM40_36915"/>
<organism evidence="2 3">
    <name type="scientific">Paraburkholderia phytofirmans OLGA172</name>
    <dbReference type="NCBI Taxonomy" id="1417228"/>
    <lineage>
        <taxon>Bacteria</taxon>
        <taxon>Pseudomonadati</taxon>
        <taxon>Pseudomonadota</taxon>
        <taxon>Betaproteobacteria</taxon>
        <taxon>Burkholderiales</taxon>
        <taxon>Burkholderiaceae</taxon>
        <taxon>Paraburkholderia</taxon>
    </lineage>
</organism>
<dbReference type="EMBL" id="CP014580">
    <property type="protein sequence ID" value="ANB77924.1"/>
    <property type="molecule type" value="Genomic_DNA"/>
</dbReference>
<sequence length="106" mass="11974">MKRLSDRAQREIDALRGARETLLNARADVDPSFDAYDVIIRELDALIEELEGERDGFEKALTIKKVEAAFDAPELYEGDRPFAEFVHAVRDVLVDAGMLQLATRQP</sequence>
<dbReference type="Proteomes" id="UP000076852">
    <property type="component" value="Plasmid pOLGA1"/>
</dbReference>
<accession>A0A160FX95</accession>
<feature type="coiled-coil region" evidence="1">
    <location>
        <begin position="5"/>
        <end position="60"/>
    </location>
</feature>
<dbReference type="AlphaFoldDB" id="A0A160FX95"/>
<protein>
    <submittedName>
        <fullName evidence="2">Uncharacterized protein</fullName>
    </submittedName>
</protein>
<proteinExistence type="predicted"/>
<gene>
    <name evidence="2" type="ORF">AYM40_36915</name>
</gene>
<keyword evidence="2" id="KW-0614">Plasmid</keyword>
<evidence type="ECO:0000313" key="2">
    <source>
        <dbReference type="EMBL" id="ANB77924.1"/>
    </source>
</evidence>